<evidence type="ECO:0000256" key="1">
    <source>
        <dbReference type="ARBA" id="ARBA00000085"/>
    </source>
</evidence>
<accession>A0A1W1HJJ6</accession>
<keyword evidence="5" id="KW-0418">Kinase</keyword>
<evidence type="ECO:0000259" key="7">
    <source>
        <dbReference type="PROSITE" id="PS50110"/>
    </source>
</evidence>
<keyword evidence="4" id="KW-0808">Transferase</keyword>
<dbReference type="Pfam" id="PF00072">
    <property type="entry name" value="Response_reg"/>
    <property type="match status" value="1"/>
</dbReference>
<dbReference type="PROSITE" id="PS50113">
    <property type="entry name" value="PAC"/>
    <property type="match status" value="1"/>
</dbReference>
<dbReference type="GO" id="GO:0004673">
    <property type="term" value="F:protein histidine kinase activity"/>
    <property type="evidence" value="ECO:0007669"/>
    <property type="project" value="UniProtKB-EC"/>
</dbReference>
<name>A0A1W1HJJ6_9BACT</name>
<reference evidence="10 11" key="1">
    <citation type="submission" date="2017-03" db="EMBL/GenBank/DDBJ databases">
        <authorList>
            <person name="Afonso C.L."/>
            <person name="Miller P.J."/>
            <person name="Scott M.A."/>
            <person name="Spackman E."/>
            <person name="Goraichik I."/>
            <person name="Dimitrov K.M."/>
            <person name="Suarez D.L."/>
            <person name="Swayne D.E."/>
        </authorList>
    </citation>
    <scope>NUCLEOTIDE SEQUENCE [LARGE SCALE GENOMIC DNA]</scope>
    <source>
        <strain evidence="10">PRJEB14757</strain>
    </source>
</reference>
<evidence type="ECO:0000256" key="4">
    <source>
        <dbReference type="ARBA" id="ARBA00022679"/>
    </source>
</evidence>
<feature type="domain" description="PAS" evidence="8">
    <location>
        <begin position="151"/>
        <end position="205"/>
    </location>
</feature>
<dbReference type="SUPFAM" id="SSF52172">
    <property type="entry name" value="CheY-like"/>
    <property type="match status" value="1"/>
</dbReference>
<dbReference type="SMART" id="SM00086">
    <property type="entry name" value="PAC"/>
    <property type="match status" value="1"/>
</dbReference>
<comment type="catalytic activity">
    <reaction evidence="1">
        <text>ATP + protein L-histidine = ADP + protein N-phospho-L-histidine.</text>
        <dbReference type="EC" id="2.7.13.3"/>
    </reaction>
</comment>
<evidence type="ECO:0000256" key="6">
    <source>
        <dbReference type="PROSITE-ProRule" id="PRU00169"/>
    </source>
</evidence>
<dbReference type="NCBIfam" id="TIGR00229">
    <property type="entry name" value="sensory_box"/>
    <property type="match status" value="1"/>
</dbReference>
<dbReference type="InterPro" id="IPR011006">
    <property type="entry name" value="CheY-like_superfamily"/>
</dbReference>
<feature type="modified residue" description="4-aspartylphosphate" evidence="6">
    <location>
        <position position="56"/>
    </location>
</feature>
<keyword evidence="3 6" id="KW-0597">Phosphoprotein</keyword>
<dbReference type="PROSITE" id="PS50112">
    <property type="entry name" value="PAS"/>
    <property type="match status" value="1"/>
</dbReference>
<evidence type="ECO:0000256" key="5">
    <source>
        <dbReference type="ARBA" id="ARBA00022777"/>
    </source>
</evidence>
<dbReference type="InterPro" id="IPR000014">
    <property type="entry name" value="PAS"/>
</dbReference>
<evidence type="ECO:0000259" key="8">
    <source>
        <dbReference type="PROSITE" id="PS50112"/>
    </source>
</evidence>
<evidence type="ECO:0000256" key="2">
    <source>
        <dbReference type="ARBA" id="ARBA00012438"/>
    </source>
</evidence>
<dbReference type="OrthoDB" id="5503776at2"/>
<dbReference type="Gene3D" id="3.30.450.20">
    <property type="entry name" value="PAS domain"/>
    <property type="match status" value="1"/>
</dbReference>
<dbReference type="AlphaFoldDB" id="A0A1W1HJJ6"/>
<dbReference type="SMART" id="SM00448">
    <property type="entry name" value="REC"/>
    <property type="match status" value="1"/>
</dbReference>
<dbReference type="InterPro" id="IPR001789">
    <property type="entry name" value="Sig_transdc_resp-reg_receiver"/>
</dbReference>
<feature type="domain" description="PAC" evidence="9">
    <location>
        <begin position="209"/>
        <end position="261"/>
    </location>
</feature>
<evidence type="ECO:0000313" key="11">
    <source>
        <dbReference type="Proteomes" id="UP000191931"/>
    </source>
</evidence>
<dbReference type="CDD" id="cd17534">
    <property type="entry name" value="REC_DC-like"/>
    <property type="match status" value="1"/>
</dbReference>
<dbReference type="STRING" id="1246637.MTBBW1_790021"/>
<dbReference type="PANTHER" id="PTHR43304">
    <property type="entry name" value="PHYTOCHROME-LIKE PROTEIN CPH1"/>
    <property type="match status" value="1"/>
</dbReference>
<dbReference type="EMBL" id="FWEV01000324">
    <property type="protein sequence ID" value="SLM32623.1"/>
    <property type="molecule type" value="Genomic_DNA"/>
</dbReference>
<dbReference type="Pfam" id="PF08447">
    <property type="entry name" value="PAS_3"/>
    <property type="match status" value="1"/>
</dbReference>
<dbReference type="InterPro" id="IPR035965">
    <property type="entry name" value="PAS-like_dom_sf"/>
</dbReference>
<dbReference type="Gene3D" id="3.40.50.2300">
    <property type="match status" value="1"/>
</dbReference>
<dbReference type="InterPro" id="IPR052162">
    <property type="entry name" value="Sensor_kinase/Photoreceptor"/>
</dbReference>
<keyword evidence="11" id="KW-1185">Reference proteome</keyword>
<dbReference type="SMART" id="SM00091">
    <property type="entry name" value="PAS"/>
    <property type="match status" value="1"/>
</dbReference>
<evidence type="ECO:0000313" key="10">
    <source>
        <dbReference type="EMBL" id="SLM32623.1"/>
    </source>
</evidence>
<dbReference type="InterPro" id="IPR000700">
    <property type="entry name" value="PAS-assoc_C"/>
</dbReference>
<evidence type="ECO:0000256" key="3">
    <source>
        <dbReference type="ARBA" id="ARBA00022553"/>
    </source>
</evidence>
<gene>
    <name evidence="10" type="ORF">MTBBW1_790021</name>
</gene>
<protein>
    <recommendedName>
        <fullName evidence="2">histidine kinase</fullName>
        <ecNumber evidence="2">2.7.13.3</ecNumber>
    </recommendedName>
</protein>
<sequence>MDPAKILIVEDEIIFGMDLMEQLSQLGYAPEPETIRYAEDAFKAAQEKMPDFILMDIKLKGEMTGIEAALEITEKLHIPIIFLTAFSDKSIIEKAKKAGPYAFLKKPVKYEDLKNTLEISLYKARMEKKLKESELRFKTIANYTYDWETWISPEGIYLYCSPSCERLTGYSPDNFIENPDFFYTILKSDERERIKEEFHSHISSTDEQNPLEFEIVRKDGEVIWIEHLCQSVVSPEGKYLGRRGNNRDITQRKKLGFELKKKVKQLQEALDNIKTLSGLIPICSSCKKIRDDKGYWNILEAYIQKYSDATFSHGICPECAGRLYGDQEWYKNIKIR</sequence>
<proteinExistence type="predicted"/>
<organism evidence="10 11">
    <name type="scientific">Desulfamplus magnetovallimortis</name>
    <dbReference type="NCBI Taxonomy" id="1246637"/>
    <lineage>
        <taxon>Bacteria</taxon>
        <taxon>Pseudomonadati</taxon>
        <taxon>Thermodesulfobacteriota</taxon>
        <taxon>Desulfobacteria</taxon>
        <taxon>Desulfobacterales</taxon>
        <taxon>Desulfobacteraceae</taxon>
        <taxon>Desulfamplus</taxon>
    </lineage>
</organism>
<dbReference type="RefSeq" id="WP_080802643.1">
    <property type="nucleotide sequence ID" value="NZ_LT828543.1"/>
</dbReference>
<dbReference type="CDD" id="cd00130">
    <property type="entry name" value="PAS"/>
    <property type="match status" value="1"/>
</dbReference>
<feature type="domain" description="Response regulatory" evidence="7">
    <location>
        <begin position="5"/>
        <end position="121"/>
    </location>
</feature>
<dbReference type="Proteomes" id="UP000191931">
    <property type="component" value="Unassembled WGS sequence"/>
</dbReference>
<dbReference type="GO" id="GO:0000160">
    <property type="term" value="P:phosphorelay signal transduction system"/>
    <property type="evidence" value="ECO:0007669"/>
    <property type="project" value="InterPro"/>
</dbReference>
<dbReference type="PANTHER" id="PTHR43304:SF1">
    <property type="entry name" value="PAC DOMAIN-CONTAINING PROTEIN"/>
    <property type="match status" value="1"/>
</dbReference>
<evidence type="ECO:0000259" key="9">
    <source>
        <dbReference type="PROSITE" id="PS50113"/>
    </source>
</evidence>
<dbReference type="InterPro" id="IPR001610">
    <property type="entry name" value="PAC"/>
</dbReference>
<dbReference type="InterPro" id="IPR013655">
    <property type="entry name" value="PAS_fold_3"/>
</dbReference>
<dbReference type="SUPFAM" id="SSF55785">
    <property type="entry name" value="PYP-like sensor domain (PAS domain)"/>
    <property type="match status" value="1"/>
</dbReference>
<dbReference type="EC" id="2.7.13.3" evidence="2"/>
<dbReference type="PROSITE" id="PS50110">
    <property type="entry name" value="RESPONSE_REGULATORY"/>
    <property type="match status" value="1"/>
</dbReference>